<dbReference type="RefSeq" id="WP_147154112.1">
    <property type="nucleotide sequence ID" value="NZ_BKAJ01000108.1"/>
</dbReference>
<dbReference type="GO" id="GO:0018909">
    <property type="term" value="P:dodecyl sulfate metabolic process"/>
    <property type="evidence" value="ECO:0007669"/>
    <property type="project" value="InterPro"/>
</dbReference>
<feature type="domain" description="Metallo-beta-lactamase" evidence="9">
    <location>
        <begin position="116"/>
        <end position="338"/>
    </location>
</feature>
<gene>
    <name evidence="10" type="ORF">RSO01_58830</name>
</gene>
<dbReference type="GO" id="GO:0018741">
    <property type="term" value="F:linear primary-alkylsulfatase activity"/>
    <property type="evidence" value="ECO:0007669"/>
    <property type="project" value="UniProtKB-EC"/>
</dbReference>
<dbReference type="InterPro" id="IPR038536">
    <property type="entry name" value="Alkyl/aryl-sulf_dimr_sf"/>
</dbReference>
<dbReference type="PANTHER" id="PTHR43223">
    <property type="entry name" value="ALKYL/ARYL-SULFATASE"/>
    <property type="match status" value="1"/>
</dbReference>
<dbReference type="Gene3D" id="3.30.1050.10">
    <property type="entry name" value="SCP2 sterol-binding domain"/>
    <property type="match status" value="1"/>
</dbReference>
<reference evidence="10 11" key="1">
    <citation type="submission" date="2019-07" db="EMBL/GenBank/DDBJ databases">
        <title>Whole genome shotgun sequence of Reyranella soli NBRC 108950.</title>
        <authorList>
            <person name="Hosoyama A."/>
            <person name="Uohara A."/>
            <person name="Ohji S."/>
            <person name="Ichikawa N."/>
        </authorList>
    </citation>
    <scope>NUCLEOTIDE SEQUENCE [LARGE SCALE GENOMIC DNA]</scope>
    <source>
        <strain evidence="10 11">NBRC 108950</strain>
    </source>
</reference>
<dbReference type="GO" id="GO:0046983">
    <property type="term" value="F:protein dimerization activity"/>
    <property type="evidence" value="ECO:0007669"/>
    <property type="project" value="InterPro"/>
</dbReference>
<dbReference type="FunFam" id="3.60.15.30:FF:000001">
    <property type="entry name" value="Alkyl/aryl-sulfatase BDS1"/>
    <property type="match status" value="1"/>
</dbReference>
<dbReference type="InterPro" id="IPR001279">
    <property type="entry name" value="Metallo-B-lactamas"/>
</dbReference>
<dbReference type="SUPFAM" id="SSF55718">
    <property type="entry name" value="SCP-like"/>
    <property type="match status" value="1"/>
</dbReference>
<dbReference type="Pfam" id="PF14864">
    <property type="entry name" value="Alkyl_sulf_C"/>
    <property type="match status" value="1"/>
</dbReference>
<evidence type="ECO:0000256" key="8">
    <source>
        <dbReference type="ARBA" id="ARBA00075789"/>
    </source>
</evidence>
<evidence type="ECO:0000256" key="6">
    <source>
        <dbReference type="ARBA" id="ARBA00066568"/>
    </source>
</evidence>
<evidence type="ECO:0000256" key="4">
    <source>
        <dbReference type="ARBA" id="ARBA00022833"/>
    </source>
</evidence>
<dbReference type="InterPro" id="IPR029228">
    <property type="entry name" value="Alkyl_sulf_dimr"/>
</dbReference>
<evidence type="ECO:0000256" key="3">
    <source>
        <dbReference type="ARBA" id="ARBA00022801"/>
    </source>
</evidence>
<evidence type="ECO:0000256" key="5">
    <source>
        <dbReference type="ARBA" id="ARBA00033751"/>
    </source>
</evidence>
<dbReference type="Proteomes" id="UP000321058">
    <property type="component" value="Unassembled WGS sequence"/>
</dbReference>
<dbReference type="OrthoDB" id="9815874at2"/>
<accession>A0A512NID6</accession>
<dbReference type="SUPFAM" id="SSF56281">
    <property type="entry name" value="Metallo-hydrolase/oxidoreductase"/>
    <property type="match status" value="1"/>
</dbReference>
<dbReference type="Gene3D" id="1.25.40.880">
    <property type="entry name" value="Alkyl sulfatase, dimerisation domain"/>
    <property type="match status" value="1"/>
</dbReference>
<keyword evidence="3" id="KW-0378">Hydrolase</keyword>
<dbReference type="InterPro" id="IPR044097">
    <property type="entry name" value="Bds1/SdsA1_MBL-fold"/>
</dbReference>
<comment type="similarity">
    <text evidence="5">Belongs to the metallo-beta-lactamase superfamily. Type III sulfatase family.</text>
</comment>
<dbReference type="InterPro" id="IPR029229">
    <property type="entry name" value="Alkyl_sulf_C"/>
</dbReference>
<dbReference type="PANTHER" id="PTHR43223:SF1">
    <property type="entry name" value="ALKYL_ARYL-SULFATASE BDS1"/>
    <property type="match status" value="1"/>
</dbReference>
<dbReference type="InterPro" id="IPR036866">
    <property type="entry name" value="RibonucZ/Hydroxyglut_hydro"/>
</dbReference>
<dbReference type="FunFam" id="1.25.40.880:FF:000001">
    <property type="entry name" value="SDS hydrolase SdsA1"/>
    <property type="match status" value="1"/>
</dbReference>
<comment type="caution">
    <text evidence="10">The sequence shown here is derived from an EMBL/GenBank/DDBJ whole genome shotgun (WGS) entry which is preliminary data.</text>
</comment>
<dbReference type="Pfam" id="PF00753">
    <property type="entry name" value="Lactamase_B"/>
    <property type="match status" value="1"/>
</dbReference>
<dbReference type="GO" id="GO:0046872">
    <property type="term" value="F:metal ion binding"/>
    <property type="evidence" value="ECO:0007669"/>
    <property type="project" value="UniProtKB-KW"/>
</dbReference>
<evidence type="ECO:0000259" key="9">
    <source>
        <dbReference type="SMART" id="SM00849"/>
    </source>
</evidence>
<dbReference type="SMART" id="SM00849">
    <property type="entry name" value="Lactamase_B"/>
    <property type="match status" value="1"/>
</dbReference>
<proteinExistence type="inferred from homology"/>
<evidence type="ECO:0000256" key="7">
    <source>
        <dbReference type="ARBA" id="ARBA00068034"/>
    </source>
</evidence>
<dbReference type="Gene3D" id="3.60.15.30">
    <property type="entry name" value="Metallo-beta-lactamase domain"/>
    <property type="match status" value="1"/>
</dbReference>
<organism evidence="10 11">
    <name type="scientific">Reyranella soli</name>
    <dbReference type="NCBI Taxonomy" id="1230389"/>
    <lineage>
        <taxon>Bacteria</taxon>
        <taxon>Pseudomonadati</taxon>
        <taxon>Pseudomonadota</taxon>
        <taxon>Alphaproteobacteria</taxon>
        <taxon>Hyphomicrobiales</taxon>
        <taxon>Reyranellaceae</taxon>
        <taxon>Reyranella</taxon>
    </lineage>
</organism>
<dbReference type="InterPro" id="IPR052195">
    <property type="entry name" value="Bact_Alkyl/Aryl-Sulfatase"/>
</dbReference>
<dbReference type="Pfam" id="PF14863">
    <property type="entry name" value="Alkyl_sulf_dimr"/>
    <property type="match status" value="1"/>
</dbReference>
<dbReference type="AlphaFoldDB" id="A0A512NID6"/>
<evidence type="ECO:0000313" key="10">
    <source>
        <dbReference type="EMBL" id="GEP58717.1"/>
    </source>
</evidence>
<keyword evidence="2" id="KW-0479">Metal-binding</keyword>
<evidence type="ECO:0000256" key="1">
    <source>
        <dbReference type="ARBA" id="ARBA00001947"/>
    </source>
</evidence>
<keyword evidence="4" id="KW-0862">Zinc</keyword>
<dbReference type="CDD" id="cd07710">
    <property type="entry name" value="arylsulfatase_Sdsa1-like_MBL-fold"/>
    <property type="match status" value="1"/>
</dbReference>
<dbReference type="EC" id="3.1.6.21" evidence="6"/>
<sequence length="652" mass="71202">MATASAVPVPASHLDVARDAEPATRAANAAMAAKLPFAEQGDFEAAKRGLIAPVPDGMVKSKSGTVLWNLGEYAFIDGELAPATVNPSLWRMARLNMANGLFKVTDRLYQLRGFDISNMTVIEGDTGLILIDPLTTAEVSRAALAHYFSHRPKKPVVAVIYTHSHVDHYGGVRGVIDEADVKAGKVAVIAPDGFMEAVSGENVLAGLPMGRRAQFQFGTMLPRGARGQVDAGLGKGIARGSTGLIAPTMSIVQPVEEHTIDGITIVFQLAPETEAPAEMHMFYPQLGVLNMAENACPLLHNFIPLRGAVARDPRIWAKYIGDAIAMYAPATEVMIGQHHWPVWGREAVLDHLESQRDLYKHIHDQTLRLMNKGWRPAEIAEAIDLPPGLAERWTVRGYYGSVSHNVKAVYQRYLSWYDANPCNLHPLPPARAAAKFVEYMGGAAAVIARAKADFAKGEYRWVAQVMKEVVYADPKNIEARALCADALEQMGYQAESATWRNAFLYGAQELRHGVFQLPVRIAIGADTLAGLSSDIFFDLMAIRLDPAKAAGQSMVINWHFTDRDEKLVLTLRHSTLTYRLGEWSDKATASVVTTRDTLDAMVLGKLTPPQAMQAGKLKIEGDPSRLAVLFTVVEMEPNPLMFDILTPGEGRP</sequence>
<protein>
    <recommendedName>
        <fullName evidence="7">Linear primary-alkylsulfatase</fullName>
        <ecNumber evidence="6">3.1.6.21</ecNumber>
    </recommendedName>
    <alternativeName>
        <fullName evidence="8">Type III linear primary-alkylsulfatase</fullName>
    </alternativeName>
</protein>
<dbReference type="InterPro" id="IPR036527">
    <property type="entry name" value="SCP2_sterol-bd_dom_sf"/>
</dbReference>
<evidence type="ECO:0000256" key="2">
    <source>
        <dbReference type="ARBA" id="ARBA00022723"/>
    </source>
</evidence>
<keyword evidence="11" id="KW-1185">Reference proteome</keyword>
<evidence type="ECO:0000313" key="11">
    <source>
        <dbReference type="Proteomes" id="UP000321058"/>
    </source>
</evidence>
<comment type="cofactor">
    <cofactor evidence="1">
        <name>Zn(2+)</name>
        <dbReference type="ChEBI" id="CHEBI:29105"/>
    </cofactor>
</comment>
<name>A0A512NID6_9HYPH</name>
<dbReference type="EMBL" id="BKAJ01000108">
    <property type="protein sequence ID" value="GEP58717.1"/>
    <property type="molecule type" value="Genomic_DNA"/>
</dbReference>